<dbReference type="PROSITE" id="PS51340">
    <property type="entry name" value="MOSC"/>
    <property type="match status" value="1"/>
</dbReference>
<dbReference type="OrthoDB" id="9786134at2"/>
<dbReference type="InterPro" id="IPR052353">
    <property type="entry name" value="Benzoxazolinone_Detox_Enz"/>
</dbReference>
<evidence type="ECO:0000313" key="3">
    <source>
        <dbReference type="Proteomes" id="UP000033187"/>
    </source>
</evidence>
<gene>
    <name evidence="2" type="primary">yiiM</name>
    <name evidence="2" type="ORF">YBN1229_v1_1853</name>
</gene>
<accession>A0A0D6JFN0</accession>
<dbReference type="KEGG" id="fiy:BN1229_v1_1853"/>
<name>A0A0D6JFN0_9HYPH</name>
<feature type="domain" description="MOSC" evidence="1">
    <location>
        <begin position="31"/>
        <end position="169"/>
    </location>
</feature>
<dbReference type="InterPro" id="IPR005302">
    <property type="entry name" value="MoCF_Sase_C"/>
</dbReference>
<dbReference type="KEGG" id="fil:BN1229_v1_1851"/>
<dbReference type="EMBL" id="LN829119">
    <property type="protein sequence ID" value="CPR18757.1"/>
    <property type="molecule type" value="Genomic_DNA"/>
</dbReference>
<dbReference type="GO" id="GO:0003824">
    <property type="term" value="F:catalytic activity"/>
    <property type="evidence" value="ECO:0007669"/>
    <property type="project" value="InterPro"/>
</dbReference>
<dbReference type="PANTHER" id="PTHR30212">
    <property type="entry name" value="PROTEIN YIIM"/>
    <property type="match status" value="1"/>
</dbReference>
<dbReference type="Pfam" id="PF03475">
    <property type="entry name" value="YiiM_3-alpha"/>
    <property type="match status" value="1"/>
</dbReference>
<dbReference type="Proteomes" id="UP000033187">
    <property type="component" value="Chromosome 1"/>
</dbReference>
<dbReference type="Pfam" id="PF03473">
    <property type="entry name" value="MOSC"/>
    <property type="match status" value="1"/>
</dbReference>
<evidence type="ECO:0000259" key="1">
    <source>
        <dbReference type="PROSITE" id="PS51340"/>
    </source>
</evidence>
<sequence length="237" mass="26247">MTAGLAIIEHMYAGVSRPLGPSGALSAIDKSAVAGPWRVTRTGLVGDEQADPRHHGGPEKALHHYARDHYATWSAEIPEISPLLDEPPAFGENISTYGLTEADVCLGDTMRLGAVVLQVSQGRQPCWKLNARFGVADMAMRVQRSGRSGWYYRVLEEGSIEPGDTLCLIERPHPEWPLARAISVLYQRTLAFEELTALAAIPTLAESWRRLMQRRLETSKVEDWSKRLTGVDKEETS</sequence>
<evidence type="ECO:0000313" key="2">
    <source>
        <dbReference type="EMBL" id="CPR18757.1"/>
    </source>
</evidence>
<keyword evidence="3" id="KW-1185">Reference proteome</keyword>
<dbReference type="SUPFAM" id="SSF50800">
    <property type="entry name" value="PK beta-barrel domain-like"/>
    <property type="match status" value="1"/>
</dbReference>
<dbReference type="RefSeq" id="WP_046477984.1">
    <property type="nucleotide sequence ID" value="NZ_LN829118.1"/>
</dbReference>
<dbReference type="PANTHER" id="PTHR30212:SF2">
    <property type="entry name" value="PROTEIN YIIM"/>
    <property type="match status" value="1"/>
</dbReference>
<dbReference type="AlphaFoldDB" id="A0A0D6JFN0"/>
<dbReference type="InterPro" id="IPR005163">
    <property type="entry name" value="Tri_helical_YiiM-like"/>
</dbReference>
<dbReference type="InterPro" id="IPR011037">
    <property type="entry name" value="Pyrv_Knase-like_insert_dom_sf"/>
</dbReference>
<dbReference type="GO" id="GO:0030151">
    <property type="term" value="F:molybdenum ion binding"/>
    <property type="evidence" value="ECO:0007669"/>
    <property type="project" value="InterPro"/>
</dbReference>
<proteinExistence type="predicted"/>
<protein>
    <submittedName>
        <fullName evidence="2">Protein YiiM</fullName>
    </submittedName>
</protein>
<organism evidence="2 3">
    <name type="scientific">Candidatus Filomicrobium marinum</name>
    <dbReference type="NCBI Taxonomy" id="1608628"/>
    <lineage>
        <taxon>Bacteria</taxon>
        <taxon>Pseudomonadati</taxon>
        <taxon>Pseudomonadota</taxon>
        <taxon>Alphaproteobacteria</taxon>
        <taxon>Hyphomicrobiales</taxon>
        <taxon>Hyphomicrobiaceae</taxon>
        <taxon>Filomicrobium</taxon>
    </lineage>
</organism>
<dbReference type="Gene3D" id="2.40.33.20">
    <property type="entry name" value="PK beta-barrel domain-like"/>
    <property type="match status" value="1"/>
</dbReference>
<reference evidence="3" key="1">
    <citation type="submission" date="2015-02" db="EMBL/GenBank/DDBJ databases">
        <authorList>
            <person name="Chooi Y.-H."/>
        </authorList>
    </citation>
    <scope>NUCLEOTIDE SEQUENCE [LARGE SCALE GENOMIC DNA]</scope>
    <source>
        <strain evidence="3">strain Y</strain>
    </source>
</reference>
<dbReference type="GO" id="GO:0030170">
    <property type="term" value="F:pyridoxal phosphate binding"/>
    <property type="evidence" value="ECO:0007669"/>
    <property type="project" value="InterPro"/>
</dbReference>